<organism evidence="2">
    <name type="scientific">Siphoviridae sp. ctNwR4</name>
    <dbReference type="NCBI Taxonomy" id="2825474"/>
    <lineage>
        <taxon>Viruses</taxon>
        <taxon>Duplodnaviria</taxon>
        <taxon>Heunggongvirae</taxon>
        <taxon>Uroviricota</taxon>
        <taxon>Caudoviricetes</taxon>
    </lineage>
</organism>
<reference evidence="2" key="1">
    <citation type="journal article" date="2021" name="Proc. Natl. Acad. Sci. U.S.A.">
        <title>A Catalog of Tens of Thousands of Viruses from Human Metagenomes Reveals Hidden Associations with Chronic Diseases.</title>
        <authorList>
            <person name="Tisza M.J."/>
            <person name="Buck C.B."/>
        </authorList>
    </citation>
    <scope>NUCLEOTIDE SEQUENCE</scope>
    <source>
        <strain evidence="2">CtNwR4</strain>
    </source>
</reference>
<dbReference type="EMBL" id="BK015315">
    <property type="protein sequence ID" value="DAE00976.1"/>
    <property type="molecule type" value="Genomic_DNA"/>
</dbReference>
<evidence type="ECO:0000313" key="2">
    <source>
        <dbReference type="EMBL" id="DAE00976.1"/>
    </source>
</evidence>
<feature type="region of interest" description="Disordered" evidence="1">
    <location>
        <begin position="1"/>
        <end position="32"/>
    </location>
</feature>
<evidence type="ECO:0000256" key="1">
    <source>
        <dbReference type="SAM" id="MobiDB-lite"/>
    </source>
</evidence>
<feature type="compositionally biased region" description="Pro residues" evidence="1">
    <location>
        <begin position="1"/>
        <end position="20"/>
    </location>
</feature>
<protein>
    <submittedName>
        <fullName evidence="2">Uncharacterized protein</fullName>
    </submittedName>
</protein>
<accession>A0A8S5P2X4</accession>
<proteinExistence type="predicted"/>
<sequence length="58" mass="6503">MLPNPPQSYPDHIPPAPAGGPPTEAHASDEHPKYRRVSADAIFEKSRFFLKCYHLAVF</sequence>
<name>A0A8S5P2X4_9CAUD</name>